<dbReference type="PRINTS" id="PR00111">
    <property type="entry name" value="ABHYDROLASE"/>
</dbReference>
<accession>A0ABN0UZY0</accession>
<comment type="caution">
    <text evidence="3">The sequence shown here is derived from an EMBL/GenBank/DDBJ whole genome shotgun (WGS) entry which is preliminary data.</text>
</comment>
<dbReference type="InterPro" id="IPR050266">
    <property type="entry name" value="AB_hydrolase_sf"/>
</dbReference>
<protein>
    <submittedName>
        <fullName evidence="3">Alpha/beta hydrolase</fullName>
    </submittedName>
</protein>
<feature type="compositionally biased region" description="Basic and acidic residues" evidence="1">
    <location>
        <begin position="294"/>
        <end position="305"/>
    </location>
</feature>
<dbReference type="PANTHER" id="PTHR43798:SF33">
    <property type="entry name" value="HYDROLASE, PUTATIVE (AFU_ORTHOLOGUE AFUA_2G14860)-RELATED"/>
    <property type="match status" value="1"/>
</dbReference>
<dbReference type="InterPro" id="IPR000639">
    <property type="entry name" value="Epox_hydrolase-like"/>
</dbReference>
<proteinExistence type="predicted"/>
<evidence type="ECO:0000259" key="2">
    <source>
        <dbReference type="Pfam" id="PF00561"/>
    </source>
</evidence>
<evidence type="ECO:0000256" key="1">
    <source>
        <dbReference type="SAM" id="MobiDB-lite"/>
    </source>
</evidence>
<keyword evidence="3" id="KW-0378">Hydrolase</keyword>
<dbReference type="InterPro" id="IPR000073">
    <property type="entry name" value="AB_hydrolase_1"/>
</dbReference>
<organism evidence="3 4">
    <name type="scientific">Cryptosporangium japonicum</name>
    <dbReference type="NCBI Taxonomy" id="80872"/>
    <lineage>
        <taxon>Bacteria</taxon>
        <taxon>Bacillati</taxon>
        <taxon>Actinomycetota</taxon>
        <taxon>Actinomycetes</taxon>
        <taxon>Cryptosporangiales</taxon>
        <taxon>Cryptosporangiaceae</taxon>
        <taxon>Cryptosporangium</taxon>
    </lineage>
</organism>
<dbReference type="InterPro" id="IPR029058">
    <property type="entry name" value="AB_hydrolase_fold"/>
</dbReference>
<dbReference type="GO" id="GO:0016787">
    <property type="term" value="F:hydrolase activity"/>
    <property type="evidence" value="ECO:0007669"/>
    <property type="project" value="UniProtKB-KW"/>
</dbReference>
<dbReference type="RefSeq" id="WP_344652609.1">
    <property type="nucleotide sequence ID" value="NZ_BAAAGX010000028.1"/>
</dbReference>
<feature type="domain" description="AB hydrolase-1" evidence="2">
    <location>
        <begin position="22"/>
        <end position="120"/>
    </location>
</feature>
<dbReference type="PANTHER" id="PTHR43798">
    <property type="entry name" value="MONOACYLGLYCEROL LIPASE"/>
    <property type="match status" value="1"/>
</dbReference>
<keyword evidence="4" id="KW-1185">Reference proteome</keyword>
<dbReference type="Proteomes" id="UP001500967">
    <property type="component" value="Unassembled WGS sequence"/>
</dbReference>
<name>A0ABN0UZY0_9ACTN</name>
<dbReference type="EMBL" id="BAAAGX010000028">
    <property type="protein sequence ID" value="GAA0267889.1"/>
    <property type="molecule type" value="Genomic_DNA"/>
</dbReference>
<sequence>MIETVHLDDLRVSVRRAGAGRPVLLLHGFPHTKEIWREVEPALVAAGHEVLTPDLRGTGDTERTAGGYDAVGLARDQVRLLDAFSQPAAHVVGLDFGAAPAFALAAAHPDRVLSLTIVEAVLGGLAGAEAFLGSGGPWWFGFHQAPGGLAEDVLSGDEDRYLRFFLGNGSRAGVPEDLTRHIVRRYTGRDNLRAAFEHYRAMPANARWNRSWAEHGRLTMPVTAVGASTVGDAPARQLRLIADDFEEHLLPDSGHIVPVDAPGELAAIVAATAARATSSGRSEVRSARSTGRGVAEEHHSGPERA</sequence>
<evidence type="ECO:0000313" key="4">
    <source>
        <dbReference type="Proteomes" id="UP001500967"/>
    </source>
</evidence>
<dbReference type="PRINTS" id="PR00412">
    <property type="entry name" value="EPOXHYDRLASE"/>
</dbReference>
<gene>
    <name evidence="3" type="ORF">GCM10009539_63460</name>
</gene>
<dbReference type="Pfam" id="PF00561">
    <property type="entry name" value="Abhydrolase_1"/>
    <property type="match status" value="1"/>
</dbReference>
<evidence type="ECO:0000313" key="3">
    <source>
        <dbReference type="EMBL" id="GAA0267889.1"/>
    </source>
</evidence>
<dbReference type="Gene3D" id="3.40.50.1820">
    <property type="entry name" value="alpha/beta hydrolase"/>
    <property type="match status" value="1"/>
</dbReference>
<reference evidence="3 4" key="1">
    <citation type="journal article" date="2019" name="Int. J. Syst. Evol. Microbiol.">
        <title>The Global Catalogue of Microorganisms (GCM) 10K type strain sequencing project: providing services to taxonomists for standard genome sequencing and annotation.</title>
        <authorList>
            <consortium name="The Broad Institute Genomics Platform"/>
            <consortium name="The Broad Institute Genome Sequencing Center for Infectious Disease"/>
            <person name="Wu L."/>
            <person name="Ma J."/>
        </authorList>
    </citation>
    <scope>NUCLEOTIDE SEQUENCE [LARGE SCALE GENOMIC DNA]</scope>
    <source>
        <strain evidence="3 4">JCM 10425</strain>
    </source>
</reference>
<feature type="region of interest" description="Disordered" evidence="1">
    <location>
        <begin position="276"/>
        <end position="305"/>
    </location>
</feature>
<dbReference type="SUPFAM" id="SSF53474">
    <property type="entry name" value="alpha/beta-Hydrolases"/>
    <property type="match status" value="1"/>
</dbReference>